<dbReference type="InterPro" id="IPR036388">
    <property type="entry name" value="WH-like_DNA-bd_sf"/>
</dbReference>
<feature type="domain" description="HTH asnC-type" evidence="4">
    <location>
        <begin position="1"/>
        <end position="62"/>
    </location>
</feature>
<dbReference type="PROSITE" id="PS50956">
    <property type="entry name" value="HTH_ASNC_2"/>
    <property type="match status" value="1"/>
</dbReference>
<evidence type="ECO:0000256" key="2">
    <source>
        <dbReference type="ARBA" id="ARBA00023125"/>
    </source>
</evidence>
<dbReference type="Gene3D" id="3.30.70.920">
    <property type="match status" value="1"/>
</dbReference>
<reference evidence="5 6" key="1">
    <citation type="submission" date="2021-08" db="EMBL/GenBank/DDBJ databases">
        <authorList>
            <person name="Tuo L."/>
        </authorList>
    </citation>
    <scope>NUCLEOTIDE SEQUENCE [LARGE SCALE GENOMIC DNA]</scope>
    <source>
        <strain evidence="5 6">JCM 31229</strain>
    </source>
</reference>
<sequence length="159" mass="17666">MDRIDLAILDRLQRDGRITNQALSEAVNLSPSACLARVRALEKSGVIIGYHARVAAERIAPTIIVLAEVTLKSHHPEDFGRFEQAVARIDDIVEVLELSGSFDYLLKIAVPDIQGWRALSDHLLASPLGIDKITSHVLMKQSKAFTGFPIRHRDPRIAR</sequence>
<dbReference type="PANTHER" id="PTHR30154:SF34">
    <property type="entry name" value="TRANSCRIPTIONAL REGULATOR AZLB"/>
    <property type="match status" value="1"/>
</dbReference>
<dbReference type="InterPro" id="IPR011991">
    <property type="entry name" value="ArsR-like_HTH"/>
</dbReference>
<dbReference type="InterPro" id="IPR019888">
    <property type="entry name" value="Tscrpt_reg_AsnC-like"/>
</dbReference>
<organism evidence="5 6">
    <name type="scientific">Sphingomonas colocasiae</name>
    <dbReference type="NCBI Taxonomy" id="1848973"/>
    <lineage>
        <taxon>Bacteria</taxon>
        <taxon>Pseudomonadati</taxon>
        <taxon>Pseudomonadota</taxon>
        <taxon>Alphaproteobacteria</taxon>
        <taxon>Sphingomonadales</taxon>
        <taxon>Sphingomonadaceae</taxon>
        <taxon>Sphingomonas</taxon>
    </lineage>
</organism>
<dbReference type="InterPro" id="IPR019887">
    <property type="entry name" value="Tscrpt_reg_AsnC/Lrp_C"/>
</dbReference>
<evidence type="ECO:0000313" key="6">
    <source>
        <dbReference type="Proteomes" id="UP000706039"/>
    </source>
</evidence>
<keyword evidence="3" id="KW-0804">Transcription</keyword>
<dbReference type="Proteomes" id="UP000706039">
    <property type="component" value="Unassembled WGS sequence"/>
</dbReference>
<dbReference type="SUPFAM" id="SSF46785">
    <property type="entry name" value="Winged helix' DNA-binding domain"/>
    <property type="match status" value="1"/>
</dbReference>
<dbReference type="PRINTS" id="PR00033">
    <property type="entry name" value="HTHASNC"/>
</dbReference>
<dbReference type="EMBL" id="JAINVV010000008">
    <property type="protein sequence ID" value="MBY8824011.1"/>
    <property type="molecule type" value="Genomic_DNA"/>
</dbReference>
<keyword evidence="6" id="KW-1185">Reference proteome</keyword>
<dbReference type="RefSeq" id="WP_222991110.1">
    <property type="nucleotide sequence ID" value="NZ_JAINVV010000008.1"/>
</dbReference>
<dbReference type="Gene3D" id="1.10.10.10">
    <property type="entry name" value="Winged helix-like DNA-binding domain superfamily/Winged helix DNA-binding domain"/>
    <property type="match status" value="1"/>
</dbReference>
<dbReference type="InterPro" id="IPR011008">
    <property type="entry name" value="Dimeric_a/b-barrel"/>
</dbReference>
<dbReference type="Pfam" id="PF13412">
    <property type="entry name" value="HTH_24"/>
    <property type="match status" value="1"/>
</dbReference>
<evidence type="ECO:0000313" key="5">
    <source>
        <dbReference type="EMBL" id="MBY8824011.1"/>
    </source>
</evidence>
<dbReference type="PANTHER" id="PTHR30154">
    <property type="entry name" value="LEUCINE-RESPONSIVE REGULATORY PROTEIN"/>
    <property type="match status" value="1"/>
</dbReference>
<protein>
    <submittedName>
        <fullName evidence="5">Winged helix-turn-helix transcriptional regulator</fullName>
    </submittedName>
</protein>
<dbReference type="InterPro" id="IPR019885">
    <property type="entry name" value="Tscrpt_reg_HTH_AsnC-type_CS"/>
</dbReference>
<keyword evidence="2" id="KW-0238">DNA-binding</keyword>
<accession>A0ABS7PS58</accession>
<evidence type="ECO:0000256" key="1">
    <source>
        <dbReference type="ARBA" id="ARBA00023015"/>
    </source>
</evidence>
<dbReference type="InterPro" id="IPR036390">
    <property type="entry name" value="WH_DNA-bd_sf"/>
</dbReference>
<gene>
    <name evidence="5" type="ORF">K7G82_17025</name>
</gene>
<dbReference type="Pfam" id="PF01037">
    <property type="entry name" value="AsnC_trans_reg"/>
    <property type="match status" value="1"/>
</dbReference>
<keyword evidence="1" id="KW-0805">Transcription regulation</keyword>
<name>A0ABS7PS58_9SPHN</name>
<dbReference type="InterPro" id="IPR000485">
    <property type="entry name" value="AsnC-type_HTH_dom"/>
</dbReference>
<dbReference type="SMART" id="SM00344">
    <property type="entry name" value="HTH_ASNC"/>
    <property type="match status" value="1"/>
</dbReference>
<evidence type="ECO:0000256" key="3">
    <source>
        <dbReference type="ARBA" id="ARBA00023163"/>
    </source>
</evidence>
<dbReference type="CDD" id="cd00090">
    <property type="entry name" value="HTH_ARSR"/>
    <property type="match status" value="1"/>
</dbReference>
<proteinExistence type="predicted"/>
<evidence type="ECO:0000259" key="4">
    <source>
        <dbReference type="PROSITE" id="PS50956"/>
    </source>
</evidence>
<dbReference type="PROSITE" id="PS00519">
    <property type="entry name" value="HTH_ASNC_1"/>
    <property type="match status" value="1"/>
</dbReference>
<comment type="caution">
    <text evidence="5">The sequence shown here is derived from an EMBL/GenBank/DDBJ whole genome shotgun (WGS) entry which is preliminary data.</text>
</comment>
<dbReference type="SUPFAM" id="SSF54909">
    <property type="entry name" value="Dimeric alpha+beta barrel"/>
    <property type="match status" value="1"/>
</dbReference>